<dbReference type="InterPro" id="IPR013785">
    <property type="entry name" value="Aldolase_TIM"/>
</dbReference>
<feature type="domain" description="4Fe4S-binding SPASM" evidence="6">
    <location>
        <begin position="230"/>
        <end position="267"/>
    </location>
</feature>
<proteinExistence type="predicted"/>
<evidence type="ECO:0000259" key="6">
    <source>
        <dbReference type="Pfam" id="PF13186"/>
    </source>
</evidence>
<organism evidence="7 8">
    <name type="scientific">[Clostridium] fimetarium</name>
    <dbReference type="NCBI Taxonomy" id="99656"/>
    <lineage>
        <taxon>Bacteria</taxon>
        <taxon>Bacillati</taxon>
        <taxon>Bacillota</taxon>
        <taxon>Clostridia</taxon>
        <taxon>Lachnospirales</taxon>
        <taxon>Lachnospiraceae</taxon>
    </lineage>
</organism>
<keyword evidence="2" id="KW-0479">Metal-binding</keyword>
<dbReference type="Gene3D" id="3.20.20.70">
    <property type="entry name" value="Aldolase class I"/>
    <property type="match status" value="1"/>
</dbReference>
<evidence type="ECO:0000256" key="1">
    <source>
        <dbReference type="ARBA" id="ARBA00022691"/>
    </source>
</evidence>
<dbReference type="RefSeq" id="WP_170841464.1">
    <property type="nucleotide sequence ID" value="NZ_FOJI01000016.1"/>
</dbReference>
<dbReference type="Proteomes" id="UP000199701">
    <property type="component" value="Unassembled WGS sequence"/>
</dbReference>
<name>A0A1I0RII7_9FIRM</name>
<protein>
    <submittedName>
        <fullName evidence="7">Radical SAM superfamily enzyme, MoaA/NifB/PqqE/SkfB family</fullName>
    </submittedName>
</protein>
<sequence length="323" mass="36618">MEKINEYIKNVKRVEFTVTHCCTSKCKHCSVGDEKGNESLDIDSATDLLEELSKVFEIESVMTFGGEPLLVPDITCAIHKKAKECDIPVRQIITNGFFSKDNEKINNVAALLVDSGVNDIMLSVDCFHEEFIPLPKVYMFAEALNKIYQNKLRLHPAWVINEENDNSYNRKTKECISYFDELKLKVSSGNNIFPAGNALKYLSQYFKKQPIDMNFKCGQAPYTSKLTEINQISVNPNGDIIVCSFPIGNIRKQHILDIISNYDPFRNPYTNALLHGGISELLTCANNNGMNIDSSKFYTPCDICHEISKNSNSKKSKHTNREY</sequence>
<dbReference type="PANTHER" id="PTHR11228:SF34">
    <property type="entry name" value="TUNGSTEN-CONTAINING ALDEHYDE FERREDOXIN OXIDOREDUCTASE COFACTOR MODIFYING PROTEIN"/>
    <property type="match status" value="1"/>
</dbReference>
<dbReference type="InterPro" id="IPR058240">
    <property type="entry name" value="rSAM_sf"/>
</dbReference>
<dbReference type="InterPro" id="IPR050377">
    <property type="entry name" value="Radical_SAM_PqqE_MftC-like"/>
</dbReference>
<evidence type="ECO:0000259" key="5">
    <source>
        <dbReference type="Pfam" id="PF04055"/>
    </source>
</evidence>
<dbReference type="GO" id="GO:0051536">
    <property type="term" value="F:iron-sulfur cluster binding"/>
    <property type="evidence" value="ECO:0007669"/>
    <property type="project" value="UniProtKB-KW"/>
</dbReference>
<feature type="domain" description="Radical SAM core" evidence="5">
    <location>
        <begin position="18"/>
        <end position="165"/>
    </location>
</feature>
<dbReference type="CDD" id="cd21109">
    <property type="entry name" value="SPASM"/>
    <property type="match status" value="1"/>
</dbReference>
<dbReference type="GO" id="GO:0003824">
    <property type="term" value="F:catalytic activity"/>
    <property type="evidence" value="ECO:0007669"/>
    <property type="project" value="InterPro"/>
</dbReference>
<keyword evidence="4" id="KW-0411">Iron-sulfur</keyword>
<dbReference type="EMBL" id="FOJI01000016">
    <property type="protein sequence ID" value="SEW40741.1"/>
    <property type="molecule type" value="Genomic_DNA"/>
</dbReference>
<dbReference type="Pfam" id="PF13186">
    <property type="entry name" value="SPASM"/>
    <property type="match status" value="1"/>
</dbReference>
<dbReference type="STRING" id="99656.SAMN05421659_11649"/>
<dbReference type="GO" id="GO:0046872">
    <property type="term" value="F:metal ion binding"/>
    <property type="evidence" value="ECO:0007669"/>
    <property type="project" value="UniProtKB-KW"/>
</dbReference>
<evidence type="ECO:0000256" key="4">
    <source>
        <dbReference type="ARBA" id="ARBA00023014"/>
    </source>
</evidence>
<evidence type="ECO:0000256" key="3">
    <source>
        <dbReference type="ARBA" id="ARBA00023004"/>
    </source>
</evidence>
<keyword evidence="8" id="KW-1185">Reference proteome</keyword>
<keyword evidence="3" id="KW-0408">Iron</keyword>
<dbReference type="Pfam" id="PF04055">
    <property type="entry name" value="Radical_SAM"/>
    <property type="match status" value="1"/>
</dbReference>
<reference evidence="7 8" key="1">
    <citation type="submission" date="2016-10" db="EMBL/GenBank/DDBJ databases">
        <authorList>
            <person name="de Groot N.N."/>
        </authorList>
    </citation>
    <scope>NUCLEOTIDE SEQUENCE [LARGE SCALE GENOMIC DNA]</scope>
    <source>
        <strain evidence="7 8">DSM 9179</strain>
    </source>
</reference>
<evidence type="ECO:0000313" key="7">
    <source>
        <dbReference type="EMBL" id="SEW40741.1"/>
    </source>
</evidence>
<dbReference type="SUPFAM" id="SSF102114">
    <property type="entry name" value="Radical SAM enzymes"/>
    <property type="match status" value="1"/>
</dbReference>
<accession>A0A1I0RII7</accession>
<dbReference type="InterPro" id="IPR007197">
    <property type="entry name" value="rSAM"/>
</dbReference>
<dbReference type="AlphaFoldDB" id="A0A1I0RII7"/>
<keyword evidence="1" id="KW-0949">S-adenosyl-L-methionine</keyword>
<dbReference type="PANTHER" id="PTHR11228">
    <property type="entry name" value="RADICAL SAM DOMAIN PROTEIN"/>
    <property type="match status" value="1"/>
</dbReference>
<gene>
    <name evidence="7" type="ORF">SAMN05421659_11649</name>
</gene>
<evidence type="ECO:0000256" key="2">
    <source>
        <dbReference type="ARBA" id="ARBA00022723"/>
    </source>
</evidence>
<dbReference type="InterPro" id="IPR023885">
    <property type="entry name" value="4Fe4S-binding_SPASM_dom"/>
</dbReference>
<dbReference type="CDD" id="cd01335">
    <property type="entry name" value="Radical_SAM"/>
    <property type="match status" value="1"/>
</dbReference>
<dbReference type="SFLD" id="SFLDS00029">
    <property type="entry name" value="Radical_SAM"/>
    <property type="match status" value="1"/>
</dbReference>
<evidence type="ECO:0000313" key="8">
    <source>
        <dbReference type="Proteomes" id="UP000199701"/>
    </source>
</evidence>